<feature type="domain" description="Neurotransmitter-gated ion-channel transmembrane" evidence="3">
    <location>
        <begin position="145"/>
        <end position="283"/>
    </location>
</feature>
<protein>
    <submittedName>
        <fullName evidence="4">CHRNA3 protein</fullName>
    </submittedName>
</protein>
<keyword evidence="2" id="KW-0472">Membrane</keyword>
<evidence type="ECO:0000259" key="3">
    <source>
        <dbReference type="Pfam" id="PF02932"/>
    </source>
</evidence>
<proteinExistence type="predicted"/>
<dbReference type="GO" id="GO:0005216">
    <property type="term" value="F:monoatomic ion channel activity"/>
    <property type="evidence" value="ECO:0007669"/>
    <property type="project" value="InterPro"/>
</dbReference>
<dbReference type="Proteomes" id="UP000838412">
    <property type="component" value="Chromosome 12"/>
</dbReference>
<organism evidence="4 5">
    <name type="scientific">Branchiostoma lanceolatum</name>
    <name type="common">Common lancelet</name>
    <name type="synonym">Amphioxus lanceolatum</name>
    <dbReference type="NCBI Taxonomy" id="7740"/>
    <lineage>
        <taxon>Eukaryota</taxon>
        <taxon>Metazoa</taxon>
        <taxon>Chordata</taxon>
        <taxon>Cephalochordata</taxon>
        <taxon>Leptocardii</taxon>
        <taxon>Amphioxiformes</taxon>
        <taxon>Branchiostomatidae</taxon>
        <taxon>Branchiostoma</taxon>
    </lineage>
</organism>
<dbReference type="SUPFAM" id="SSF90112">
    <property type="entry name" value="Neurotransmitter-gated ion-channel transmembrane pore"/>
    <property type="match status" value="1"/>
</dbReference>
<dbReference type="FunFam" id="1.20.58.390:FF:000073">
    <property type="entry name" value="Neuronal acetylcholine receptor subunit alpha-9-II"/>
    <property type="match status" value="1"/>
</dbReference>
<keyword evidence="2" id="KW-0812">Transmembrane</keyword>
<dbReference type="PANTHER" id="PTHR18945">
    <property type="entry name" value="NEUROTRANSMITTER GATED ION CHANNEL"/>
    <property type="match status" value="1"/>
</dbReference>
<dbReference type="GO" id="GO:0004888">
    <property type="term" value="F:transmembrane signaling receptor activity"/>
    <property type="evidence" value="ECO:0007669"/>
    <property type="project" value="InterPro"/>
</dbReference>
<reference evidence="4" key="1">
    <citation type="submission" date="2022-01" db="EMBL/GenBank/DDBJ databases">
        <authorList>
            <person name="Braso-Vives M."/>
        </authorList>
    </citation>
    <scope>NUCLEOTIDE SEQUENCE</scope>
</reference>
<dbReference type="EMBL" id="OV696697">
    <property type="protein sequence ID" value="CAH1240966.1"/>
    <property type="molecule type" value="Genomic_DNA"/>
</dbReference>
<dbReference type="InterPro" id="IPR006201">
    <property type="entry name" value="Neur_channel"/>
</dbReference>
<evidence type="ECO:0000313" key="5">
    <source>
        <dbReference type="Proteomes" id="UP000838412"/>
    </source>
</evidence>
<feature type="transmembrane region" description="Helical" evidence="2">
    <location>
        <begin position="6"/>
        <end position="25"/>
    </location>
</feature>
<accession>A0A8J9W6I1</accession>
<feature type="transmembrane region" description="Helical" evidence="2">
    <location>
        <begin position="268"/>
        <end position="288"/>
    </location>
</feature>
<gene>
    <name evidence="4" type="primary">CHRNA3</name>
    <name evidence="4" type="ORF">BLAG_LOCUS4778</name>
</gene>
<feature type="transmembrane region" description="Helical" evidence="2">
    <location>
        <begin position="59"/>
        <end position="85"/>
    </location>
</feature>
<dbReference type="InterPro" id="IPR036719">
    <property type="entry name" value="Neuro-gated_channel_TM_sf"/>
</dbReference>
<evidence type="ECO:0000256" key="2">
    <source>
        <dbReference type="SAM" id="Phobius"/>
    </source>
</evidence>
<dbReference type="Pfam" id="PF02932">
    <property type="entry name" value="Neur_chan_memb"/>
    <property type="match status" value="2"/>
</dbReference>
<keyword evidence="5" id="KW-1185">Reference proteome</keyword>
<dbReference type="InterPro" id="IPR038050">
    <property type="entry name" value="Neuro_actylchol_rec"/>
</dbReference>
<feature type="domain" description="Neurotransmitter-gated ion-channel transmembrane" evidence="3">
    <location>
        <begin position="8"/>
        <end position="114"/>
    </location>
</feature>
<feature type="transmembrane region" description="Helical" evidence="2">
    <location>
        <begin position="32"/>
        <end position="53"/>
    </location>
</feature>
<feature type="region of interest" description="Disordered" evidence="1">
    <location>
        <begin position="123"/>
        <end position="149"/>
    </location>
</feature>
<dbReference type="AlphaFoldDB" id="A0A8J9W6I1"/>
<keyword evidence="2" id="KW-1133">Transmembrane helix</keyword>
<evidence type="ECO:0000256" key="1">
    <source>
        <dbReference type="SAM" id="MobiDB-lite"/>
    </source>
</evidence>
<name>A0A8J9W6I1_BRALA</name>
<dbReference type="CDD" id="cd19051">
    <property type="entry name" value="LGIC_TM_cation"/>
    <property type="match status" value="1"/>
</dbReference>
<sequence>MYYLIFLVSPCLLFSIMTILGFYLPPEAGERVGLGITVLLSFTVFLLMVSDLMPPTSSAVPLIVCYYGITIIMVMMALSMTVLVLKIHYTDPDTRPVPPWVRRLFLSGIGRVFCTPSGQYPLTPNPPLHGPGHTPRPALRRARSRPQTRPVPPWVRRLLLSGIGRVFCTPSGPEKPPPSIEPSLSHCSQLEILCEDLELELYRNGKLRKEKTSQSEQDFPLRQATLLRALRTLTREIQHHVISCHQARWTNEETENEWKKVGKVLDKFCVTMFTAVTVLTAIGMALKIPKMNLQ</sequence>
<dbReference type="OrthoDB" id="5975154at2759"/>
<dbReference type="Gene3D" id="1.20.58.390">
    <property type="entry name" value="Neurotransmitter-gated ion-channel transmembrane domain"/>
    <property type="match status" value="1"/>
</dbReference>
<evidence type="ECO:0000313" key="4">
    <source>
        <dbReference type="EMBL" id="CAH1240966.1"/>
    </source>
</evidence>
<dbReference type="GO" id="GO:0016020">
    <property type="term" value="C:membrane"/>
    <property type="evidence" value="ECO:0007669"/>
    <property type="project" value="InterPro"/>
</dbReference>
<dbReference type="InterPro" id="IPR006029">
    <property type="entry name" value="Neurotrans-gated_channel_TM"/>
</dbReference>